<keyword evidence="1" id="KW-0472">Membrane</keyword>
<dbReference type="Proteomes" id="UP001652661">
    <property type="component" value="Chromosome X"/>
</dbReference>
<dbReference type="PANTHER" id="PTHR36692">
    <property type="entry name" value="PROTEIN SNAKESKIN"/>
    <property type="match status" value="1"/>
</dbReference>
<evidence type="ECO:0000256" key="1">
    <source>
        <dbReference type="SAM" id="Phobius"/>
    </source>
</evidence>
<dbReference type="RefSeq" id="XP_017021606.2">
    <property type="nucleotide sequence ID" value="XM_017166117.3"/>
</dbReference>
<dbReference type="OrthoDB" id="6349206at2759"/>
<feature type="transmembrane region" description="Helical" evidence="1">
    <location>
        <begin position="211"/>
        <end position="233"/>
    </location>
</feature>
<name>A0A6P4IFL7_DROKI</name>
<feature type="transmembrane region" description="Helical" evidence="1">
    <location>
        <begin position="178"/>
        <end position="199"/>
    </location>
</feature>
<feature type="transmembrane region" description="Helical" evidence="1">
    <location>
        <begin position="115"/>
        <end position="136"/>
    </location>
</feature>
<keyword evidence="2" id="KW-1185">Reference proteome</keyword>
<proteinExistence type="predicted"/>
<dbReference type="GeneID" id="108074180"/>
<protein>
    <recommendedName>
        <fullName evidence="4">Protein snakeskin</fullName>
    </recommendedName>
</protein>
<feature type="transmembrane region" description="Helical" evidence="1">
    <location>
        <begin position="142"/>
        <end position="166"/>
    </location>
</feature>
<dbReference type="GO" id="GO:0019991">
    <property type="term" value="P:septate junction assembly"/>
    <property type="evidence" value="ECO:0007669"/>
    <property type="project" value="InterPro"/>
</dbReference>
<dbReference type="GO" id="GO:0005886">
    <property type="term" value="C:plasma membrane"/>
    <property type="evidence" value="ECO:0007669"/>
    <property type="project" value="TreeGrafter"/>
</dbReference>
<dbReference type="PANTHER" id="PTHR36692:SF2">
    <property type="entry name" value="GEO12064P1"/>
    <property type="match status" value="1"/>
</dbReference>
<dbReference type="InterPro" id="IPR038976">
    <property type="entry name" value="Ssk"/>
</dbReference>
<keyword evidence="1" id="KW-0812">Transmembrane</keyword>
<dbReference type="AlphaFoldDB" id="A0A6P4IFL7"/>
<reference evidence="3" key="1">
    <citation type="submission" date="2025-08" db="UniProtKB">
        <authorList>
            <consortium name="RefSeq"/>
        </authorList>
    </citation>
    <scope>IDENTIFICATION</scope>
    <source>
        <strain evidence="3">14028-0561.14</strain>
        <tissue evidence="3">Whole fly</tissue>
    </source>
</reference>
<evidence type="ECO:0000313" key="3">
    <source>
        <dbReference type="RefSeq" id="XP_017021606.2"/>
    </source>
</evidence>
<evidence type="ECO:0000313" key="2">
    <source>
        <dbReference type="Proteomes" id="UP001652661"/>
    </source>
</evidence>
<sequence length="236" mass="26521">MMPQGTRGRALGPPPLNHAARDGAWASSAVYRGTIQTQILKFRMGESEAAGGPKQQMRGEPINRDGKMKSLFPKIVQYIFFFGVTKTLKLDNIFEDCQQRQQFHKMSHGERKGRLNVVKFLELGFAVACLVLHFYSFNDRDIMTSFLATGTFTGYIIVVIGVFAGVLMRAPIHKRIDIFFSVLGCTLFVASGVFIIEAWEFSFRTRTRDLALIKASLSIVNGVLFGFDAVFTFRDK</sequence>
<organism evidence="2 3">
    <name type="scientific">Drosophila kikkawai</name>
    <name type="common">Fruit fly</name>
    <dbReference type="NCBI Taxonomy" id="30033"/>
    <lineage>
        <taxon>Eukaryota</taxon>
        <taxon>Metazoa</taxon>
        <taxon>Ecdysozoa</taxon>
        <taxon>Arthropoda</taxon>
        <taxon>Hexapoda</taxon>
        <taxon>Insecta</taxon>
        <taxon>Pterygota</taxon>
        <taxon>Neoptera</taxon>
        <taxon>Endopterygota</taxon>
        <taxon>Diptera</taxon>
        <taxon>Brachycera</taxon>
        <taxon>Muscomorpha</taxon>
        <taxon>Ephydroidea</taxon>
        <taxon>Drosophilidae</taxon>
        <taxon>Drosophila</taxon>
        <taxon>Sophophora</taxon>
    </lineage>
</organism>
<keyword evidence="1" id="KW-1133">Transmembrane helix</keyword>
<gene>
    <name evidence="3" type="primary">LOC108074180</name>
</gene>
<accession>A0A6P4IFL7</accession>
<evidence type="ECO:0008006" key="4">
    <source>
        <dbReference type="Google" id="ProtNLM"/>
    </source>
</evidence>